<dbReference type="EMBL" id="CP002915">
    <property type="protein sequence ID" value="AEK30081.1"/>
    <property type="molecule type" value="Genomic_DNA"/>
</dbReference>
<evidence type="ECO:0000313" key="2">
    <source>
        <dbReference type="Proteomes" id="UP000008394"/>
    </source>
</evidence>
<evidence type="ECO:0000313" key="1">
    <source>
        <dbReference type="EMBL" id="AEK30081.1"/>
    </source>
</evidence>
<sequence>MEPFLMSLVVCAKLLTYSCRLYSYIEPCILCQHLSTVICALLYTVFVVHARSRPFLRPASPGHRTAFFCSPGGNTRHLRTIPQIDGVYQQSVCRLHTRAVQGVRMSMSEEIKDSRITDALANRRSVIIVGRATIAAKLALFESLLANLPESARLGVIDESGALAEIPENATVIDAKLKGVDAIHRIIRDDKLDTIACPSMRRGDIVRMLMDVSGQENGQVLMINGNIDDATQTLTSDLPMILLKSSPSGHTEFSDAAIKAMNPVVIELSADDSIRTVTEVDLHAEGLNTIDVR</sequence>
<name>A0A806FSD3_BIFAN</name>
<organism evidence="1 2">
    <name type="scientific">Bifidobacterium animalis subsp. lactis CNCM I-2494</name>
    <dbReference type="NCBI Taxonomy" id="1042403"/>
    <lineage>
        <taxon>Bacteria</taxon>
        <taxon>Bacillati</taxon>
        <taxon>Actinomycetota</taxon>
        <taxon>Actinomycetes</taxon>
        <taxon>Bifidobacteriales</taxon>
        <taxon>Bifidobacteriaceae</taxon>
        <taxon>Bifidobacterium</taxon>
    </lineage>
</organism>
<dbReference type="Proteomes" id="UP000008394">
    <property type="component" value="Chromosome"/>
</dbReference>
<reference evidence="1 2" key="1">
    <citation type="journal article" date="2011" name="J. Bacteriol.">
        <title>Genome Sequence of the Probiotic Strain Bifidobacterium animalis subsp. lactis CNCM I-2494.</title>
        <authorList>
            <person name="Chervaux C."/>
            <person name="Grimaldi C."/>
            <person name="Bolotin A."/>
            <person name="Quinquis B."/>
            <person name="Legrain-Raspaud S."/>
            <person name="van Hylckama Vlieg J.E."/>
            <person name="Denariaz G."/>
            <person name="Smokvina T."/>
        </authorList>
    </citation>
    <scope>NUCLEOTIDE SEQUENCE [LARGE SCALE GENOMIC DNA]</scope>
    <source>
        <strain evidence="1 2">CNCM I-2494</strain>
    </source>
</reference>
<dbReference type="AlphaFoldDB" id="A0A806FSD3"/>
<proteinExistence type="predicted"/>
<dbReference type="KEGG" id="bnm:BALAC2494_00506"/>
<accession>A0A806FSD3</accession>
<protein>
    <submittedName>
        <fullName evidence="1">Hypothetical membrane associated protein</fullName>
    </submittedName>
</protein>
<gene>
    <name evidence="1" type="ORF">BALAC2494_00506</name>
</gene>